<dbReference type="PROSITE" id="PS00098">
    <property type="entry name" value="THIOLASE_1"/>
    <property type="match status" value="1"/>
</dbReference>
<feature type="domain" description="Thiolase N-terminal" evidence="6">
    <location>
        <begin position="7"/>
        <end position="230"/>
    </location>
</feature>
<dbReference type="InterPro" id="IPR020610">
    <property type="entry name" value="Thiolase_AS"/>
</dbReference>
<gene>
    <name evidence="8" type="ORF">DFR24_4465</name>
</gene>
<proteinExistence type="inferred from homology"/>
<evidence type="ECO:0000256" key="2">
    <source>
        <dbReference type="ARBA" id="ARBA00022679"/>
    </source>
</evidence>
<dbReference type="PANTHER" id="PTHR43365">
    <property type="entry name" value="BLR7806 PROTEIN"/>
    <property type="match status" value="1"/>
</dbReference>
<dbReference type="RefSeq" id="WP_133883620.1">
    <property type="nucleotide sequence ID" value="NZ_MWIN01000003.1"/>
</dbReference>
<comment type="caution">
    <text evidence="8">The sequence shown here is derived from an EMBL/GenBank/DDBJ whole genome shotgun (WGS) entry which is preliminary data.</text>
</comment>
<dbReference type="OrthoDB" id="9764638at2"/>
<dbReference type="GO" id="GO:0003988">
    <property type="term" value="F:acetyl-CoA C-acyltransferase activity"/>
    <property type="evidence" value="ECO:0007669"/>
    <property type="project" value="UniProtKB-ARBA"/>
</dbReference>
<dbReference type="PANTHER" id="PTHR43365:SF1">
    <property type="entry name" value="ACETYL-COA C-ACYLTRANSFERASE"/>
    <property type="match status" value="1"/>
</dbReference>
<dbReference type="AlphaFoldDB" id="A0A4R7NUN6"/>
<keyword evidence="3 5" id="KW-0012">Acyltransferase</keyword>
<dbReference type="PIRSF" id="PIRSF000429">
    <property type="entry name" value="Ac-CoA_Ac_transf"/>
    <property type="match status" value="1"/>
</dbReference>
<feature type="active site" description="Acyl-thioester intermediate" evidence="4">
    <location>
        <position position="93"/>
    </location>
</feature>
<evidence type="ECO:0000313" key="8">
    <source>
        <dbReference type="EMBL" id="TDU24200.1"/>
    </source>
</evidence>
<dbReference type="InterPro" id="IPR020616">
    <property type="entry name" value="Thiolase_N"/>
</dbReference>
<evidence type="ECO:0000256" key="5">
    <source>
        <dbReference type="RuleBase" id="RU003557"/>
    </source>
</evidence>
<feature type="active site" description="Proton acceptor" evidence="4">
    <location>
        <position position="388"/>
    </location>
</feature>
<dbReference type="EMBL" id="SOBT01000012">
    <property type="protein sequence ID" value="TDU24200.1"/>
    <property type="molecule type" value="Genomic_DNA"/>
</dbReference>
<comment type="similarity">
    <text evidence="1 5">Belongs to the thiolase-like superfamily. Thiolase family.</text>
</comment>
<evidence type="ECO:0000313" key="9">
    <source>
        <dbReference type="Proteomes" id="UP000295341"/>
    </source>
</evidence>
<keyword evidence="9" id="KW-1185">Reference proteome</keyword>
<dbReference type="InterPro" id="IPR016039">
    <property type="entry name" value="Thiolase-like"/>
</dbReference>
<dbReference type="Gene3D" id="3.40.47.10">
    <property type="match status" value="2"/>
</dbReference>
<dbReference type="Pfam" id="PF02803">
    <property type="entry name" value="Thiolase_C"/>
    <property type="match status" value="1"/>
</dbReference>
<evidence type="ECO:0000256" key="1">
    <source>
        <dbReference type="ARBA" id="ARBA00010982"/>
    </source>
</evidence>
<dbReference type="Pfam" id="PF00108">
    <property type="entry name" value="Thiolase_N"/>
    <property type="match status" value="1"/>
</dbReference>
<accession>A0A4R7NUN6</accession>
<dbReference type="NCBIfam" id="TIGR01930">
    <property type="entry name" value="AcCoA-C-Actrans"/>
    <property type="match status" value="1"/>
</dbReference>
<feature type="active site" description="Proton acceptor" evidence="4">
    <location>
        <position position="358"/>
    </location>
</feature>
<dbReference type="PROSITE" id="PS00099">
    <property type="entry name" value="THIOLASE_3"/>
    <property type="match status" value="1"/>
</dbReference>
<dbReference type="Proteomes" id="UP000295341">
    <property type="component" value="Unassembled WGS sequence"/>
</dbReference>
<organism evidence="8 9">
    <name type="scientific">Panacagrimonas perspica</name>
    <dbReference type="NCBI Taxonomy" id="381431"/>
    <lineage>
        <taxon>Bacteria</taxon>
        <taxon>Pseudomonadati</taxon>
        <taxon>Pseudomonadota</taxon>
        <taxon>Gammaproteobacteria</taxon>
        <taxon>Nevskiales</taxon>
        <taxon>Nevskiaceae</taxon>
        <taxon>Panacagrimonas</taxon>
    </lineage>
</organism>
<evidence type="ECO:0000259" key="7">
    <source>
        <dbReference type="Pfam" id="PF02803"/>
    </source>
</evidence>
<evidence type="ECO:0000256" key="3">
    <source>
        <dbReference type="ARBA" id="ARBA00023315"/>
    </source>
</evidence>
<dbReference type="InterPro" id="IPR020615">
    <property type="entry name" value="Thiolase_acyl_enz_int_AS"/>
</dbReference>
<protein>
    <submittedName>
        <fullName evidence="8">Acetyl-CoA C-acetyltransferase</fullName>
    </submittedName>
</protein>
<keyword evidence="2 5" id="KW-0808">Transferase</keyword>
<dbReference type="InterPro" id="IPR020617">
    <property type="entry name" value="Thiolase_C"/>
</dbReference>
<dbReference type="NCBIfam" id="NF006090">
    <property type="entry name" value="PRK08242.1"/>
    <property type="match status" value="1"/>
</dbReference>
<dbReference type="CDD" id="cd00751">
    <property type="entry name" value="thiolase"/>
    <property type="match status" value="1"/>
</dbReference>
<dbReference type="InterPro" id="IPR020613">
    <property type="entry name" value="Thiolase_CS"/>
</dbReference>
<name>A0A4R7NUN6_9GAMM</name>
<evidence type="ECO:0000256" key="4">
    <source>
        <dbReference type="PIRSR" id="PIRSR000429-1"/>
    </source>
</evidence>
<dbReference type="InterPro" id="IPR002155">
    <property type="entry name" value="Thiolase"/>
</dbReference>
<dbReference type="SUPFAM" id="SSF53901">
    <property type="entry name" value="Thiolase-like"/>
    <property type="match status" value="1"/>
</dbReference>
<dbReference type="PROSITE" id="PS00737">
    <property type="entry name" value="THIOLASE_2"/>
    <property type="match status" value="1"/>
</dbReference>
<sequence>MPSENAYIFDAIRTPRGRGRRDGALHEFKPVTILASLLRSLQQRNGFDTGAVSDVVMGVVTPLGEQGGVIPKSAAQLAGWDESVCGLQVNRFCASGLEAINIAAQRVMAGAPELMVAGGVESMSRVAMGSDGGPWQEDPETAFKVGSVPQGISADLIASVDGYSRHQLDEWAVRSHERAAKAGHDGAFKSLIPFQDGVGLPVLARDELVRANCTSQALAKLEPSFVKMGAAGFDDIAVSRFPAVRRVEHVHTAGNSSGIADGASAVLIGSRAAGEKQGLRPRARIAATAVVCTDPTLMLTGPAPATRKLLAQAGLSIADVDLFECNEAFAVVVLRYIKELGLDEGRVNVNGGAIAMGHPLGATGGVLVSMLLDELERRDRRRGVVTLCAGGGMGIATLIERV</sequence>
<reference evidence="8 9" key="1">
    <citation type="submission" date="2019-03" db="EMBL/GenBank/DDBJ databases">
        <title>Genomic Encyclopedia of Type Strains, Phase IV (KMG-IV): sequencing the most valuable type-strain genomes for metagenomic binning, comparative biology and taxonomic classification.</title>
        <authorList>
            <person name="Goeker M."/>
        </authorList>
    </citation>
    <scope>NUCLEOTIDE SEQUENCE [LARGE SCALE GENOMIC DNA]</scope>
    <source>
        <strain evidence="8 9">DSM 26377</strain>
    </source>
</reference>
<evidence type="ECO:0000259" key="6">
    <source>
        <dbReference type="Pfam" id="PF00108"/>
    </source>
</evidence>
<feature type="domain" description="Thiolase C-terminal" evidence="7">
    <location>
        <begin position="280"/>
        <end position="401"/>
    </location>
</feature>